<dbReference type="PANTHER" id="PTHR10443:SF12">
    <property type="entry name" value="DIPEPTIDASE"/>
    <property type="match status" value="1"/>
</dbReference>
<dbReference type="AlphaFoldDB" id="A0AAJ5X4Z7"/>
<dbReference type="EMBL" id="CP119326">
    <property type="protein sequence ID" value="WEK40485.1"/>
    <property type="molecule type" value="Genomic_DNA"/>
</dbReference>
<dbReference type="GO" id="GO:0006508">
    <property type="term" value="P:proteolysis"/>
    <property type="evidence" value="ECO:0007669"/>
    <property type="project" value="InterPro"/>
</dbReference>
<gene>
    <name evidence="2" type="ORF">P0Y50_02430</name>
</gene>
<protein>
    <submittedName>
        <fullName evidence="2">Dipeptidase</fullName>
    </submittedName>
</protein>
<dbReference type="Proteomes" id="UP001213664">
    <property type="component" value="Chromosome"/>
</dbReference>
<keyword evidence="1" id="KW-0732">Signal</keyword>
<dbReference type="PROSITE" id="PS51365">
    <property type="entry name" value="RENAL_DIPEPTIDASE_2"/>
    <property type="match status" value="1"/>
</dbReference>
<dbReference type="Gene3D" id="3.20.20.140">
    <property type="entry name" value="Metal-dependent hydrolases"/>
    <property type="match status" value="1"/>
</dbReference>
<feature type="chain" id="PRO_5042515328" evidence="1">
    <location>
        <begin position="21"/>
        <end position="413"/>
    </location>
</feature>
<name>A0AAJ5X4Z7_9CAUL</name>
<organism evidence="2 3">
    <name type="scientific">Candidatus Brevundimonas colombiensis</name>
    <dbReference type="NCBI Taxonomy" id="3121376"/>
    <lineage>
        <taxon>Bacteria</taxon>
        <taxon>Pseudomonadati</taxon>
        <taxon>Pseudomonadota</taxon>
        <taxon>Alphaproteobacteria</taxon>
        <taxon>Caulobacterales</taxon>
        <taxon>Caulobacteraceae</taxon>
        <taxon>Brevundimonas</taxon>
    </lineage>
</organism>
<evidence type="ECO:0000256" key="1">
    <source>
        <dbReference type="SAM" id="SignalP"/>
    </source>
</evidence>
<dbReference type="InterPro" id="IPR008257">
    <property type="entry name" value="Pept_M19"/>
</dbReference>
<sequence>MPSSIILAAALLAVPVQVQATVPPDVRALHERLLVLDTHLDTPALLARPGWDILKRHSVAEDGSQVDYPRLVEGGLDGGWWAVYTPQGPLTPEATEAALTAARERLRLIHRLVEANPDKFALAATSADAAVIAGSGRRVVYASIENAYPLTGRLETLKEFHDGGVRMLGLVHFANNELADSATDPAGPKWHGLSPEGRRFVAEANRLGMLLDASHASDDVFDQLIAYSATPIILSHSGPRAVHDHPRNIDDARLRRLAASGGVIQINTLGAYLKPLPETPEREAALTELRHEFGPASRLNLQQGEVYFQRLRALNAAHPPAQADFEDVVLHLLHVLNLIGPRHVGVGADWDGGGGVTGLQDVAALPRLTERLLAEGYSETDLADIWGGNALRLLKAAEDHAATLRTASPSPSN</sequence>
<proteinExistence type="predicted"/>
<dbReference type="Gene3D" id="1.10.287.650">
    <property type="entry name" value="L27 domain"/>
    <property type="match status" value="1"/>
</dbReference>
<evidence type="ECO:0000313" key="2">
    <source>
        <dbReference type="EMBL" id="WEK40485.1"/>
    </source>
</evidence>
<dbReference type="Pfam" id="PF01244">
    <property type="entry name" value="Peptidase_M19"/>
    <property type="match status" value="1"/>
</dbReference>
<feature type="signal peptide" evidence="1">
    <location>
        <begin position="1"/>
        <end position="20"/>
    </location>
</feature>
<evidence type="ECO:0000313" key="3">
    <source>
        <dbReference type="Proteomes" id="UP001213664"/>
    </source>
</evidence>
<dbReference type="GO" id="GO:0070573">
    <property type="term" value="F:metallodipeptidase activity"/>
    <property type="evidence" value="ECO:0007669"/>
    <property type="project" value="InterPro"/>
</dbReference>
<dbReference type="InterPro" id="IPR032466">
    <property type="entry name" value="Metal_Hydrolase"/>
</dbReference>
<dbReference type="CDD" id="cd01301">
    <property type="entry name" value="rDP_like"/>
    <property type="match status" value="1"/>
</dbReference>
<dbReference type="SUPFAM" id="SSF51556">
    <property type="entry name" value="Metallo-dependent hydrolases"/>
    <property type="match status" value="1"/>
</dbReference>
<dbReference type="PANTHER" id="PTHR10443">
    <property type="entry name" value="MICROSOMAL DIPEPTIDASE"/>
    <property type="match status" value="1"/>
</dbReference>
<accession>A0AAJ5X4Z7</accession>
<reference evidence="2" key="1">
    <citation type="submission" date="2023-03" db="EMBL/GenBank/DDBJ databases">
        <title>Andean soil-derived lignocellulolytic bacterial consortium as a source of novel taxa and putative plastic-active enzymes.</title>
        <authorList>
            <person name="Diaz-Garcia L."/>
            <person name="Chuvochina M."/>
            <person name="Feuerriegel G."/>
            <person name="Bunk B."/>
            <person name="Sproer C."/>
            <person name="Streit W.R."/>
            <person name="Rodriguez L.M."/>
            <person name="Overmann J."/>
            <person name="Jimenez D.J."/>
        </authorList>
    </citation>
    <scope>NUCLEOTIDE SEQUENCE</scope>
    <source>
        <strain evidence="2">MAG 833</strain>
    </source>
</reference>